<dbReference type="Proteomes" id="UP001482620">
    <property type="component" value="Unassembled WGS sequence"/>
</dbReference>
<sequence length="68" mass="7138">MDVSSTSSPRTTSPQHGSSINFFCLLQPLTAKNICPLSQEDTFSLSPAPSHICPASAQCLVVLFGASL</sequence>
<keyword evidence="2" id="KW-1185">Reference proteome</keyword>
<proteinExistence type="predicted"/>
<evidence type="ECO:0000313" key="2">
    <source>
        <dbReference type="Proteomes" id="UP001482620"/>
    </source>
</evidence>
<organism evidence="1 2">
    <name type="scientific">Ilyodon furcidens</name>
    <name type="common">goldbreast splitfin</name>
    <dbReference type="NCBI Taxonomy" id="33524"/>
    <lineage>
        <taxon>Eukaryota</taxon>
        <taxon>Metazoa</taxon>
        <taxon>Chordata</taxon>
        <taxon>Craniata</taxon>
        <taxon>Vertebrata</taxon>
        <taxon>Euteleostomi</taxon>
        <taxon>Actinopterygii</taxon>
        <taxon>Neopterygii</taxon>
        <taxon>Teleostei</taxon>
        <taxon>Neoteleostei</taxon>
        <taxon>Acanthomorphata</taxon>
        <taxon>Ovalentaria</taxon>
        <taxon>Atherinomorphae</taxon>
        <taxon>Cyprinodontiformes</taxon>
        <taxon>Goodeidae</taxon>
        <taxon>Ilyodon</taxon>
    </lineage>
</organism>
<gene>
    <name evidence="1" type="ORF">ILYODFUR_029640</name>
</gene>
<comment type="caution">
    <text evidence="1">The sequence shown here is derived from an EMBL/GenBank/DDBJ whole genome shotgun (WGS) entry which is preliminary data.</text>
</comment>
<evidence type="ECO:0000313" key="1">
    <source>
        <dbReference type="EMBL" id="MEQ2253186.1"/>
    </source>
</evidence>
<accession>A0ABV0V756</accession>
<reference evidence="1 2" key="1">
    <citation type="submission" date="2021-06" db="EMBL/GenBank/DDBJ databases">
        <authorList>
            <person name="Palmer J.M."/>
        </authorList>
    </citation>
    <scope>NUCLEOTIDE SEQUENCE [LARGE SCALE GENOMIC DNA]</scope>
    <source>
        <strain evidence="2">if_2019</strain>
        <tissue evidence="1">Muscle</tissue>
    </source>
</reference>
<protein>
    <submittedName>
        <fullName evidence="1">Uncharacterized protein</fullName>
    </submittedName>
</protein>
<name>A0ABV0V756_9TELE</name>
<dbReference type="EMBL" id="JAHRIQ010096929">
    <property type="protein sequence ID" value="MEQ2253186.1"/>
    <property type="molecule type" value="Genomic_DNA"/>
</dbReference>